<dbReference type="PANTHER" id="PTHR30093">
    <property type="entry name" value="GENERAL SECRETION PATHWAY PROTEIN G"/>
    <property type="match status" value="1"/>
</dbReference>
<evidence type="ECO:0008006" key="2">
    <source>
        <dbReference type="Google" id="ProtNLM"/>
    </source>
</evidence>
<organism evidence="1">
    <name type="scientific">bioreactor metagenome</name>
    <dbReference type="NCBI Taxonomy" id="1076179"/>
    <lineage>
        <taxon>unclassified sequences</taxon>
        <taxon>metagenomes</taxon>
        <taxon>ecological metagenomes</taxon>
    </lineage>
</organism>
<accession>A0A645CG34</accession>
<dbReference type="InterPro" id="IPR045584">
    <property type="entry name" value="Pilin-like"/>
</dbReference>
<dbReference type="NCBIfam" id="TIGR02532">
    <property type="entry name" value="IV_pilin_GFxxxE"/>
    <property type="match status" value="1"/>
</dbReference>
<reference evidence="1" key="1">
    <citation type="submission" date="2019-08" db="EMBL/GenBank/DDBJ databases">
        <authorList>
            <person name="Kucharzyk K."/>
            <person name="Murdoch R.W."/>
            <person name="Higgins S."/>
            <person name="Loffler F."/>
        </authorList>
    </citation>
    <scope>NUCLEOTIDE SEQUENCE</scope>
</reference>
<dbReference type="SUPFAM" id="SSF54523">
    <property type="entry name" value="Pili subunits"/>
    <property type="match status" value="1"/>
</dbReference>
<dbReference type="InterPro" id="IPR012902">
    <property type="entry name" value="N_methyl_site"/>
</dbReference>
<gene>
    <name evidence="1" type="ORF">SDC9_122909</name>
</gene>
<dbReference type="Gene3D" id="3.30.700.10">
    <property type="entry name" value="Glycoprotein, Type 4 Pilin"/>
    <property type="match status" value="1"/>
</dbReference>
<comment type="caution">
    <text evidence="1">The sequence shown here is derived from an EMBL/GenBank/DDBJ whole genome shotgun (WGS) entry which is preliminary data.</text>
</comment>
<dbReference type="AlphaFoldDB" id="A0A645CG34"/>
<evidence type="ECO:0000313" key="1">
    <source>
        <dbReference type="EMBL" id="MPM75914.1"/>
    </source>
</evidence>
<protein>
    <recommendedName>
        <fullName evidence="2">Type II secretion system protein G</fullName>
    </recommendedName>
</protein>
<dbReference type="EMBL" id="VSSQ01026951">
    <property type="protein sequence ID" value="MPM75914.1"/>
    <property type="molecule type" value="Genomic_DNA"/>
</dbReference>
<sequence length="235" mass="26405">MKRTWFTLIELLVVIAIIAILAAMLLPALSAARERARFSNCSSKLKNAGMATFLYAQNNGEYLPYNYTNENYVFASFQAASIHPPFLLFTGGYTGVEPSSVITAATLAANYQQYRDAMAPLVQCPSDTQTWKFTSNTWYISYFYFMWKTIPGQLANSPTALEYRRWSMKDNPDNAIYADGIAYNYYAYGADNHPNYQHNVLNLGGSVYNINAKAIKTGSAFTSFTVSTINCYDNR</sequence>
<name>A0A645CG34_9ZZZZ</name>
<proteinExistence type="predicted"/>